<protein>
    <submittedName>
        <fullName evidence="2">Uncharacterized protein</fullName>
    </submittedName>
</protein>
<sequence>MDKKEYEKRKYLQSEQARIDILQPSEGKFKLYYKDQYSKMEDRAEAGEKQGVQDRAEKDAYLRKSRDKGEGMRVLNAYEKFERNLNG</sequence>
<evidence type="ECO:0000313" key="2">
    <source>
        <dbReference type="EMBL" id="HEB13522.1"/>
    </source>
</evidence>
<gene>
    <name evidence="2" type="ORF">ENI13_00920</name>
</gene>
<dbReference type="Proteomes" id="UP000885695">
    <property type="component" value="Unassembled WGS sequence"/>
</dbReference>
<accession>A0A7C1T7E4</accession>
<feature type="region of interest" description="Disordered" evidence="1">
    <location>
        <begin position="42"/>
        <end position="66"/>
    </location>
</feature>
<evidence type="ECO:0000256" key="1">
    <source>
        <dbReference type="SAM" id="MobiDB-lite"/>
    </source>
</evidence>
<dbReference type="AlphaFoldDB" id="A0A7C1T7E4"/>
<name>A0A7C1T7E4_UNCC3</name>
<reference evidence="2" key="1">
    <citation type="journal article" date="2020" name="mSystems">
        <title>Genome- and Community-Level Interaction Insights into Carbon Utilization and Element Cycling Functions of Hydrothermarchaeota in Hydrothermal Sediment.</title>
        <authorList>
            <person name="Zhou Z."/>
            <person name="Liu Y."/>
            <person name="Xu W."/>
            <person name="Pan J."/>
            <person name="Luo Z.H."/>
            <person name="Li M."/>
        </authorList>
    </citation>
    <scope>NUCLEOTIDE SEQUENCE [LARGE SCALE GENOMIC DNA]</scope>
    <source>
        <strain evidence="2">HyVt-369</strain>
    </source>
</reference>
<dbReference type="EMBL" id="DRHL01000049">
    <property type="protein sequence ID" value="HEB13522.1"/>
    <property type="molecule type" value="Genomic_DNA"/>
</dbReference>
<proteinExistence type="predicted"/>
<organism evidence="2">
    <name type="scientific">candidate division CPR3 bacterium</name>
    <dbReference type="NCBI Taxonomy" id="2268181"/>
    <lineage>
        <taxon>Bacteria</taxon>
        <taxon>Bacteria division CPR3</taxon>
    </lineage>
</organism>
<comment type="caution">
    <text evidence="2">The sequence shown here is derived from an EMBL/GenBank/DDBJ whole genome shotgun (WGS) entry which is preliminary data.</text>
</comment>